<name>A0A5B6VHZ5_9ROSI</name>
<keyword evidence="1" id="KW-0808">Transferase</keyword>
<keyword evidence="2" id="KW-1185">Reference proteome</keyword>
<dbReference type="GO" id="GO:0003964">
    <property type="term" value="F:RNA-directed DNA polymerase activity"/>
    <property type="evidence" value="ECO:0007669"/>
    <property type="project" value="UniProtKB-KW"/>
</dbReference>
<evidence type="ECO:0000313" key="2">
    <source>
        <dbReference type="Proteomes" id="UP000325315"/>
    </source>
</evidence>
<comment type="caution">
    <text evidence="1">The sequence shown here is derived from an EMBL/GenBank/DDBJ whole genome shotgun (WGS) entry which is preliminary data.</text>
</comment>
<sequence>MRLAQREENFRGVKASRSGPQISHLLFVDDCILFGEATERRAGQLKRVLSEYRTCSEQQVNFDKSTFEHKKKDEKELITRTLGVRSSNDPERYLGLPNMVGRRKNEAFQILKDRFRQRINNWSIRHLSQGGKEVFIKAVLQAIPTYTMACFLLPKALCSELENIIARFWWQKNHGQRGIHWCTWKELCYSKELGGLGFRRLEQFNIALLAKQGWRLINYPDSLLAQAAKKLLNDGLCWRVGKGDRISVWNDCWIPGTVFNSIEQRGNNTEIESVSGLIDTTTRMWKRGLIETTFSEQIAQKILQIPLAEVEQDDFQVWRGEHSGEFTARSTYKILQEVTTDPNELLLQAESKKFYRKLWNLQLPSKIGITIWRFT</sequence>
<gene>
    <name evidence="1" type="ORF">EPI10_014551</name>
</gene>
<evidence type="ECO:0000313" key="1">
    <source>
        <dbReference type="EMBL" id="KAA3468684.1"/>
    </source>
</evidence>
<dbReference type="PANTHER" id="PTHR33116:SF86">
    <property type="entry name" value="REVERSE TRANSCRIPTASE DOMAIN-CONTAINING PROTEIN"/>
    <property type="match status" value="1"/>
</dbReference>
<organism evidence="1 2">
    <name type="scientific">Gossypium australe</name>
    <dbReference type="NCBI Taxonomy" id="47621"/>
    <lineage>
        <taxon>Eukaryota</taxon>
        <taxon>Viridiplantae</taxon>
        <taxon>Streptophyta</taxon>
        <taxon>Embryophyta</taxon>
        <taxon>Tracheophyta</taxon>
        <taxon>Spermatophyta</taxon>
        <taxon>Magnoliopsida</taxon>
        <taxon>eudicotyledons</taxon>
        <taxon>Gunneridae</taxon>
        <taxon>Pentapetalae</taxon>
        <taxon>rosids</taxon>
        <taxon>malvids</taxon>
        <taxon>Malvales</taxon>
        <taxon>Malvaceae</taxon>
        <taxon>Malvoideae</taxon>
        <taxon>Gossypium</taxon>
    </lineage>
</organism>
<dbReference type="AlphaFoldDB" id="A0A5B6VHZ5"/>
<keyword evidence="1" id="KW-0695">RNA-directed DNA polymerase</keyword>
<dbReference type="OrthoDB" id="1936608at2759"/>
<dbReference type="Proteomes" id="UP000325315">
    <property type="component" value="Unassembled WGS sequence"/>
</dbReference>
<accession>A0A5B6VHZ5</accession>
<keyword evidence="1" id="KW-0548">Nucleotidyltransferase</keyword>
<protein>
    <submittedName>
        <fullName evidence="1">Reverse transcriptase</fullName>
    </submittedName>
</protein>
<proteinExistence type="predicted"/>
<dbReference type="EMBL" id="SMMG02000006">
    <property type="protein sequence ID" value="KAA3468684.1"/>
    <property type="molecule type" value="Genomic_DNA"/>
</dbReference>
<reference evidence="2" key="1">
    <citation type="journal article" date="2019" name="Plant Biotechnol. J.">
        <title>Genome sequencing of the Australian wild diploid species Gossypium australe highlights disease resistance and delayed gland morphogenesis.</title>
        <authorList>
            <person name="Cai Y."/>
            <person name="Cai X."/>
            <person name="Wang Q."/>
            <person name="Wang P."/>
            <person name="Zhang Y."/>
            <person name="Cai C."/>
            <person name="Xu Y."/>
            <person name="Wang K."/>
            <person name="Zhou Z."/>
            <person name="Wang C."/>
            <person name="Geng S."/>
            <person name="Li B."/>
            <person name="Dong Q."/>
            <person name="Hou Y."/>
            <person name="Wang H."/>
            <person name="Ai P."/>
            <person name="Liu Z."/>
            <person name="Yi F."/>
            <person name="Sun M."/>
            <person name="An G."/>
            <person name="Cheng J."/>
            <person name="Zhang Y."/>
            <person name="Shi Q."/>
            <person name="Xie Y."/>
            <person name="Shi X."/>
            <person name="Chang Y."/>
            <person name="Huang F."/>
            <person name="Chen Y."/>
            <person name="Hong S."/>
            <person name="Mi L."/>
            <person name="Sun Q."/>
            <person name="Zhang L."/>
            <person name="Zhou B."/>
            <person name="Peng R."/>
            <person name="Zhang X."/>
            <person name="Liu F."/>
        </authorList>
    </citation>
    <scope>NUCLEOTIDE SEQUENCE [LARGE SCALE GENOMIC DNA]</scope>
    <source>
        <strain evidence="2">cv. PA1801</strain>
    </source>
</reference>
<dbReference type="PANTHER" id="PTHR33116">
    <property type="entry name" value="REVERSE TRANSCRIPTASE ZINC-BINDING DOMAIN-CONTAINING PROTEIN-RELATED-RELATED"/>
    <property type="match status" value="1"/>
</dbReference>